<dbReference type="Proteomes" id="UP001234178">
    <property type="component" value="Unassembled WGS sequence"/>
</dbReference>
<name>A0ABR0AAV9_9CRUS</name>
<protein>
    <submittedName>
        <fullName evidence="1">Uncharacterized protein</fullName>
    </submittedName>
</protein>
<accession>A0ABR0AAV9</accession>
<comment type="caution">
    <text evidence="1">The sequence shown here is derived from an EMBL/GenBank/DDBJ whole genome shotgun (WGS) entry which is preliminary data.</text>
</comment>
<organism evidence="1 2">
    <name type="scientific">Daphnia magna</name>
    <dbReference type="NCBI Taxonomy" id="35525"/>
    <lineage>
        <taxon>Eukaryota</taxon>
        <taxon>Metazoa</taxon>
        <taxon>Ecdysozoa</taxon>
        <taxon>Arthropoda</taxon>
        <taxon>Crustacea</taxon>
        <taxon>Branchiopoda</taxon>
        <taxon>Diplostraca</taxon>
        <taxon>Cladocera</taxon>
        <taxon>Anomopoda</taxon>
        <taxon>Daphniidae</taxon>
        <taxon>Daphnia</taxon>
    </lineage>
</organism>
<sequence length="70" mass="7747">MTANRITSNQLGLSLAEQFEFHRPSLISLCYWLPLLHRITNSITAMLSLNVSSGVEHGTRAAPTKKSHAQ</sequence>
<gene>
    <name evidence="1" type="ORF">OUZ56_007631</name>
</gene>
<proteinExistence type="predicted"/>
<dbReference type="EMBL" id="JAOYFB010000037">
    <property type="protein sequence ID" value="KAK4022150.1"/>
    <property type="molecule type" value="Genomic_DNA"/>
</dbReference>
<keyword evidence="2" id="KW-1185">Reference proteome</keyword>
<reference evidence="1 2" key="1">
    <citation type="journal article" date="2023" name="Nucleic Acids Res.">
        <title>The hologenome of Daphnia magna reveals possible DNA methylation and microbiome-mediated evolution of the host genome.</title>
        <authorList>
            <person name="Chaturvedi A."/>
            <person name="Li X."/>
            <person name="Dhandapani V."/>
            <person name="Marshall H."/>
            <person name="Kissane S."/>
            <person name="Cuenca-Cambronero M."/>
            <person name="Asole G."/>
            <person name="Calvet F."/>
            <person name="Ruiz-Romero M."/>
            <person name="Marangio P."/>
            <person name="Guigo R."/>
            <person name="Rago D."/>
            <person name="Mirbahai L."/>
            <person name="Eastwood N."/>
            <person name="Colbourne J.K."/>
            <person name="Zhou J."/>
            <person name="Mallon E."/>
            <person name="Orsini L."/>
        </authorList>
    </citation>
    <scope>NUCLEOTIDE SEQUENCE [LARGE SCALE GENOMIC DNA]</scope>
    <source>
        <strain evidence="1">LRV0_1</strain>
    </source>
</reference>
<evidence type="ECO:0000313" key="2">
    <source>
        <dbReference type="Proteomes" id="UP001234178"/>
    </source>
</evidence>
<evidence type="ECO:0000313" key="1">
    <source>
        <dbReference type="EMBL" id="KAK4022150.1"/>
    </source>
</evidence>